<gene>
    <name evidence="1" type="ORF">METZ01_LOCUS42361</name>
</gene>
<proteinExistence type="predicted"/>
<name>A0A381RHZ8_9ZZZZ</name>
<feature type="non-terminal residue" evidence="1">
    <location>
        <position position="1"/>
    </location>
</feature>
<evidence type="ECO:0000313" key="1">
    <source>
        <dbReference type="EMBL" id="SUZ89507.1"/>
    </source>
</evidence>
<protein>
    <submittedName>
        <fullName evidence="1">Uncharacterized protein</fullName>
    </submittedName>
</protein>
<accession>A0A381RHZ8</accession>
<sequence length="75" mass="8624">VSRLVFEPGYLPITRRHRANRLDPRTYVISIAIRDMYGQGRWTTGFKGACGPLLVDQITDRSVGDRHCVRLNQRP</sequence>
<dbReference type="EMBL" id="UINC01001818">
    <property type="protein sequence ID" value="SUZ89507.1"/>
    <property type="molecule type" value="Genomic_DNA"/>
</dbReference>
<dbReference type="AlphaFoldDB" id="A0A381RHZ8"/>
<reference evidence="1" key="1">
    <citation type="submission" date="2018-05" db="EMBL/GenBank/DDBJ databases">
        <authorList>
            <person name="Lanie J.A."/>
            <person name="Ng W.-L."/>
            <person name="Kazmierczak K.M."/>
            <person name="Andrzejewski T.M."/>
            <person name="Davidsen T.M."/>
            <person name="Wayne K.J."/>
            <person name="Tettelin H."/>
            <person name="Glass J.I."/>
            <person name="Rusch D."/>
            <person name="Podicherti R."/>
            <person name="Tsui H.-C.T."/>
            <person name="Winkler M.E."/>
        </authorList>
    </citation>
    <scope>NUCLEOTIDE SEQUENCE</scope>
</reference>
<organism evidence="1">
    <name type="scientific">marine metagenome</name>
    <dbReference type="NCBI Taxonomy" id="408172"/>
    <lineage>
        <taxon>unclassified sequences</taxon>
        <taxon>metagenomes</taxon>
        <taxon>ecological metagenomes</taxon>
    </lineage>
</organism>